<reference evidence="8 9" key="1">
    <citation type="submission" date="2024-06" db="EMBL/GenBank/DDBJ databases">
        <authorList>
            <person name="Pan Q."/>
            <person name="Wen M."/>
            <person name="Jouanno E."/>
            <person name="Zahm M."/>
            <person name="Klopp C."/>
            <person name="Cabau C."/>
            <person name="Louis A."/>
            <person name="Berthelot C."/>
            <person name="Parey E."/>
            <person name="Roest Crollius H."/>
            <person name="Montfort J."/>
            <person name="Robinson-Rechavi M."/>
            <person name="Bouchez O."/>
            <person name="Lampietro C."/>
            <person name="Lopez Roques C."/>
            <person name="Donnadieu C."/>
            <person name="Postlethwait J."/>
            <person name="Bobe J."/>
            <person name="Verreycken H."/>
            <person name="Guiguen Y."/>
        </authorList>
    </citation>
    <scope>NUCLEOTIDE SEQUENCE [LARGE SCALE GENOMIC DNA]</scope>
    <source>
        <strain evidence="8">Up_M1</strain>
        <tissue evidence="8">Testis</tissue>
    </source>
</reference>
<dbReference type="InterPro" id="IPR028889">
    <property type="entry name" value="USP"/>
</dbReference>
<keyword evidence="9" id="KW-1185">Reference proteome</keyword>
<feature type="domain" description="CAP-Gly" evidence="7">
    <location>
        <begin position="929"/>
        <end position="972"/>
    </location>
</feature>
<comment type="caution">
    <text evidence="8">The sequence shown here is derived from an EMBL/GenBank/DDBJ whole genome shotgun (WGS) entry which is preliminary data.</text>
</comment>
<proteinExistence type="inferred from homology"/>
<keyword evidence="4" id="KW-0812">Transmembrane</keyword>
<comment type="catalytic activity">
    <reaction evidence="4">
        <text>glutathione + H2O = L-cysteinylglycine + L-glutamate</text>
        <dbReference type="Rhea" id="RHEA:28807"/>
        <dbReference type="ChEBI" id="CHEBI:15377"/>
        <dbReference type="ChEBI" id="CHEBI:29985"/>
        <dbReference type="ChEBI" id="CHEBI:57925"/>
        <dbReference type="ChEBI" id="CHEBI:61694"/>
        <dbReference type="EC" id="3.4.19.13"/>
    </reaction>
</comment>
<keyword evidence="4" id="KW-0012">Acyltransferase</keyword>
<dbReference type="Gene3D" id="3.60.20.40">
    <property type="match status" value="1"/>
</dbReference>
<dbReference type="GO" id="GO:0036374">
    <property type="term" value="F:glutathione hydrolase activity"/>
    <property type="evidence" value="ECO:0007669"/>
    <property type="project" value="UniProtKB-UniRule"/>
</dbReference>
<dbReference type="Gene3D" id="1.10.246.130">
    <property type="match status" value="1"/>
</dbReference>
<dbReference type="EC" id="3.4.19.13" evidence="4"/>
<dbReference type="Pfam" id="PF00443">
    <property type="entry name" value="UCH"/>
    <property type="match status" value="1"/>
</dbReference>
<dbReference type="EMBL" id="JAGEUA010000005">
    <property type="protein sequence ID" value="KAL0978605.1"/>
    <property type="molecule type" value="Genomic_DNA"/>
</dbReference>
<evidence type="ECO:0000313" key="9">
    <source>
        <dbReference type="Proteomes" id="UP001557470"/>
    </source>
</evidence>
<comment type="function">
    <text evidence="4">Cleaves the gamma-glutamyl peptide bond of glutathione and glutathione conjugates.</text>
</comment>
<dbReference type="FunFam" id="3.60.20.40:FF:000002">
    <property type="entry name" value="gamma-glutamyltransferase 7"/>
    <property type="match status" value="1"/>
</dbReference>
<dbReference type="PROSITE" id="PS50235">
    <property type="entry name" value="USP_3"/>
    <property type="match status" value="1"/>
</dbReference>
<evidence type="ECO:0000313" key="8">
    <source>
        <dbReference type="EMBL" id="KAL0978605.1"/>
    </source>
</evidence>
<dbReference type="Gene3D" id="3.90.70.10">
    <property type="entry name" value="Cysteine proteinases"/>
    <property type="match status" value="1"/>
</dbReference>
<sequence length="1382" mass="152149">MMDVTHETKLSSGPPPAGYKSFDGLPDWTVDDSLTIGWNGNLKKDHNQNTDLHGNRAISPDRDSCPPKAVPQLVSESQNSNVADRSLSSFRQTDKDPLSGGPHKSGPWLDEAVVLYAVPLIVAIAITTTMVLQIYLGTDEVYLGVLVTDHVQCTELGRSVLKDRGSSVDAAIVSALCLGIVHPHMSGTGGGGVMLVHDIQKNVRKVINFQGTAPSGILEDMVQNDLELKPGVLVVVPGLLRGLYQAHQLFGRMSWEDVVTRAANIARQGFNVSHSLAEAISKVKGQNMSLRFRDMFFPGGHVLLPGNLMKSPNLADVLEAGLSDFYSGNISQEIANEVQANGGVLTKEDLSNYSAIIEQPMEGLYQGFRVLVPPPPSIGAALISALNILEDFHLAGNGTHSTYHWIAESLKASLAMASGLGDPVFMPSVSELISKMLSKSQASVLRGLINEHHTSPPSHYSTVYGLQTGTVNSQVVVMGPDDLIVSLTSSLNRPFGSRILTPSGILLNSEILDFSWPNKTKELLRYNKRNRIQPGKRPLSYPMATIVIPSMGKCGTYMALGSSNGEHGLSGITQVLINALSYHKNLNDSISLGRLHPQLQPSNLLVDFEFLEEEVKVLRLKGHTVHRVDLLSLVHSAQRTNNTLRERGGKYEMGVLVRYLEKASKCNLQEMESKTEGKDKFFIVIRGKARKGFYRGCIGRVEAEVQKGELMGLLYTSSSTGANPKSGGMVKTEDTYPLTRHQAQLLLFVSPFSKRLELLCNPQLFSAICELSQDDLVVVKHKMGHQPGLVRNLMLIGKKENPGDLMMLGFEVQFVQDSDLTVSSKKPAPLPLFSAADIVQVVPAYSIGIGSNWIHSSSEGLNRKAVSRVNSVSSLGSLGRQVNDVTSTDQRVGQSPSPTLAQRDLELGSVVQVTSNTGVTVYGVIRWIGDLSENKKNWVGIELDYEVKNCSDGIYGGQRYFTCEKSKALFVPLTKCNPDGRFINPHYEKGIHKAKESQVTPLEETDNDVPPIPESEALTLLVGKMKGIQGHVNSCYLDATLFSLFSSSMTLDSACYKPAETEQSISRSLRKDIVNCLRRNGFVPADSVMNFRKQLGCDTFVTEERDPEEFITILLQQVLCMEPLLQLRSINDTTQDAYTFQIILDKDQVTQTPTVQKLLDISFLSCGLQMEEIPSCLMVQMPRFGKKYKMFPHIIPSTEIDITDLLYNSPRECFICGCLAQYECPQCLQDCKLQPGRIKQYCTTCKTQVHTHPSRQDHFPRALAVPAQVPADAPILRHTMHLYAVLCIHTSHYVSFVKYGPGQHSWLFFDSMADRFGDDQSGYNIPEIRACPEVGDFLSQSEEALLRADPSQAGEHVRRLLCDSYMCLYQSANGTEQINSQG</sequence>
<dbReference type="Pfam" id="PF01019">
    <property type="entry name" value="G_glu_transpept"/>
    <property type="match status" value="1"/>
</dbReference>
<evidence type="ECO:0000256" key="1">
    <source>
        <dbReference type="ARBA" id="ARBA00009381"/>
    </source>
</evidence>
<feature type="compositionally biased region" description="Polar residues" evidence="5">
    <location>
        <begin position="74"/>
        <end position="91"/>
    </location>
</feature>
<comment type="similarity">
    <text evidence="1">Belongs to the gamma-glutamyltransferase family.</text>
</comment>
<keyword evidence="2" id="KW-0597">Phosphoprotein</keyword>
<dbReference type="InterPro" id="IPR043137">
    <property type="entry name" value="GGT_ssub_C"/>
</dbReference>
<dbReference type="PROSITE" id="PS50245">
    <property type="entry name" value="CAP_GLY_2"/>
    <property type="match status" value="1"/>
</dbReference>
<dbReference type="InterPro" id="IPR000101">
    <property type="entry name" value="GGT_peptidase"/>
</dbReference>
<evidence type="ECO:0000259" key="7">
    <source>
        <dbReference type="PROSITE" id="PS50245"/>
    </source>
</evidence>
<dbReference type="GO" id="GO:0006751">
    <property type="term" value="P:glutathione catabolic process"/>
    <property type="evidence" value="ECO:0007669"/>
    <property type="project" value="UniProtKB-UniRule"/>
</dbReference>
<keyword evidence="4" id="KW-0472">Membrane</keyword>
<dbReference type="GO" id="GO:0016020">
    <property type="term" value="C:membrane"/>
    <property type="evidence" value="ECO:0007669"/>
    <property type="project" value="UniProtKB-SubCell"/>
</dbReference>
<organism evidence="8 9">
    <name type="scientific">Umbra pygmaea</name>
    <name type="common">Eastern mudminnow</name>
    <dbReference type="NCBI Taxonomy" id="75934"/>
    <lineage>
        <taxon>Eukaryota</taxon>
        <taxon>Metazoa</taxon>
        <taxon>Chordata</taxon>
        <taxon>Craniata</taxon>
        <taxon>Vertebrata</taxon>
        <taxon>Euteleostomi</taxon>
        <taxon>Actinopterygii</taxon>
        <taxon>Neopterygii</taxon>
        <taxon>Teleostei</taxon>
        <taxon>Protacanthopterygii</taxon>
        <taxon>Esociformes</taxon>
        <taxon>Umbridae</taxon>
        <taxon>Umbra</taxon>
    </lineage>
</organism>
<dbReference type="Gene3D" id="2.30.30.190">
    <property type="entry name" value="CAP Gly-rich-like domain"/>
    <property type="match status" value="1"/>
</dbReference>
<feature type="binding site" evidence="3">
    <location>
        <position position="565"/>
    </location>
    <ligand>
        <name>L-glutamate</name>
        <dbReference type="ChEBI" id="CHEBI:29985"/>
    </ligand>
</feature>
<dbReference type="InterPro" id="IPR043138">
    <property type="entry name" value="GGT_lsub"/>
</dbReference>
<feature type="region of interest" description="Disordered" evidence="5">
    <location>
        <begin position="41"/>
        <end position="103"/>
    </location>
</feature>
<dbReference type="PANTHER" id="PTHR11686">
    <property type="entry name" value="GAMMA GLUTAMYL TRANSPEPTIDASE"/>
    <property type="match status" value="1"/>
</dbReference>
<dbReference type="EC" id="2.3.2.2" evidence="4"/>
<dbReference type="InterPro" id="IPR001394">
    <property type="entry name" value="Peptidase_C19_UCH"/>
</dbReference>
<dbReference type="SUPFAM" id="SSF56235">
    <property type="entry name" value="N-terminal nucleophile aminohydrolases (Ntn hydrolases)"/>
    <property type="match status" value="1"/>
</dbReference>
<comment type="subcellular location">
    <subcellularLocation>
        <location evidence="4">Membrane</location>
        <topology evidence="4">Single-pass type II membrane protein</topology>
    </subcellularLocation>
</comment>
<feature type="transmembrane region" description="Helical" evidence="4">
    <location>
        <begin position="113"/>
        <end position="136"/>
    </location>
</feature>
<evidence type="ECO:0000259" key="6">
    <source>
        <dbReference type="PROSITE" id="PS50235"/>
    </source>
</evidence>
<evidence type="ECO:0000256" key="2">
    <source>
        <dbReference type="ARBA" id="ARBA00022553"/>
    </source>
</evidence>
<dbReference type="InterPro" id="IPR029055">
    <property type="entry name" value="Ntn_hydrolases_N"/>
</dbReference>
<gene>
    <name evidence="8" type="ORF">UPYG_G00172810</name>
</gene>
<dbReference type="InterPro" id="IPR036859">
    <property type="entry name" value="CAP-Gly_dom_sf"/>
</dbReference>
<dbReference type="GO" id="GO:0103068">
    <property type="term" value="F:leukotriene C4 gamma-glutamyl transferase activity"/>
    <property type="evidence" value="ECO:0007669"/>
    <property type="project" value="UniProtKB-EC"/>
</dbReference>
<evidence type="ECO:0000256" key="3">
    <source>
        <dbReference type="PIRSR" id="PIRSR600101-2"/>
    </source>
</evidence>
<feature type="domain" description="USP" evidence="6">
    <location>
        <begin position="1026"/>
        <end position="1372"/>
    </location>
</feature>
<evidence type="ECO:0000256" key="5">
    <source>
        <dbReference type="SAM" id="MobiDB-lite"/>
    </source>
</evidence>
<comment type="pathway">
    <text evidence="4">Sulfur metabolism; glutathione metabolism.</text>
</comment>
<dbReference type="SUPFAM" id="SSF54001">
    <property type="entry name" value="Cysteine proteinases"/>
    <property type="match status" value="1"/>
</dbReference>
<evidence type="ECO:0000256" key="4">
    <source>
        <dbReference type="RuleBase" id="RU368068"/>
    </source>
</evidence>
<dbReference type="SUPFAM" id="SSF74924">
    <property type="entry name" value="Cap-Gly domain"/>
    <property type="match status" value="1"/>
</dbReference>
<name>A0ABD0WP29_UMBPY</name>
<feature type="binding site" evidence="3">
    <location>
        <begin position="490"/>
        <end position="492"/>
    </location>
    <ligand>
        <name>L-glutamate</name>
        <dbReference type="ChEBI" id="CHEBI:29985"/>
    </ligand>
</feature>
<comment type="catalytic activity">
    <reaction evidence="4">
        <text>an S-substituted glutathione + H2O = an S-substituted L-cysteinylglycine + L-glutamate</text>
        <dbReference type="Rhea" id="RHEA:59468"/>
        <dbReference type="ChEBI" id="CHEBI:15377"/>
        <dbReference type="ChEBI" id="CHEBI:29985"/>
        <dbReference type="ChEBI" id="CHEBI:90779"/>
        <dbReference type="ChEBI" id="CHEBI:143103"/>
        <dbReference type="EC" id="3.4.19.13"/>
    </reaction>
</comment>
<keyword evidence="4" id="KW-0808">Transferase</keyword>
<dbReference type="SMART" id="SM01052">
    <property type="entry name" value="CAP_GLY"/>
    <property type="match status" value="1"/>
</dbReference>
<feature type="binding site" evidence="3">
    <location>
        <position position="513"/>
    </location>
    <ligand>
        <name>L-glutamate</name>
        <dbReference type="ChEBI" id="CHEBI:29985"/>
    </ligand>
</feature>
<dbReference type="PRINTS" id="PR01210">
    <property type="entry name" value="GGTRANSPTASE"/>
</dbReference>
<dbReference type="InterPro" id="IPR038765">
    <property type="entry name" value="Papain-like_cys_pep_sf"/>
</dbReference>
<keyword evidence="4" id="KW-1133">Transmembrane helix</keyword>
<dbReference type="FunFam" id="3.90.70.10:FF:000009">
    <property type="entry name" value="Putative ubiquitin carboxyl-terminal hydrolase CYLD"/>
    <property type="match status" value="1"/>
</dbReference>
<dbReference type="InterPro" id="IPR000938">
    <property type="entry name" value="CAP-Gly_domain"/>
</dbReference>
<dbReference type="Pfam" id="PF01302">
    <property type="entry name" value="CAP_GLY"/>
    <property type="match status" value="1"/>
</dbReference>
<protein>
    <recommendedName>
        <fullName evidence="4">Glutathione hydrolase</fullName>
        <ecNumber evidence="4">2.3.2.2</ecNumber>
        <ecNumber evidence="4">3.4.19.13</ecNumber>
    </recommendedName>
    <alternativeName>
        <fullName evidence="4">Gamma-glutamyltransferase</fullName>
    </alternativeName>
    <alternativeName>
        <fullName evidence="4">Gamma-glutamyltranspeptidase</fullName>
    </alternativeName>
</protein>
<accession>A0ABD0WP29</accession>
<comment type="catalytic activity">
    <reaction evidence="4">
        <text>an N-terminal (5-L-glutamyl)-[peptide] + an alpha-amino acid = 5-L-glutamyl amino acid + an N-terminal L-alpha-aminoacyl-[peptide]</text>
        <dbReference type="Rhea" id="RHEA:23904"/>
        <dbReference type="Rhea" id="RHEA-COMP:9780"/>
        <dbReference type="Rhea" id="RHEA-COMP:9795"/>
        <dbReference type="ChEBI" id="CHEBI:77644"/>
        <dbReference type="ChEBI" id="CHEBI:78597"/>
        <dbReference type="ChEBI" id="CHEBI:78599"/>
        <dbReference type="ChEBI" id="CHEBI:78608"/>
        <dbReference type="EC" id="2.3.2.2"/>
    </reaction>
</comment>
<keyword evidence="4" id="KW-0378">Hydrolase</keyword>
<dbReference type="PANTHER" id="PTHR11686:SF54">
    <property type="entry name" value="GLUTATHIONE HYDROLASE 7"/>
    <property type="match status" value="1"/>
</dbReference>
<dbReference type="Proteomes" id="UP001557470">
    <property type="component" value="Unassembled WGS sequence"/>
</dbReference>